<feature type="non-terminal residue" evidence="6">
    <location>
        <position position="1"/>
    </location>
</feature>
<sequence length="73" mass="7451">VTCPEPCVDACNYPCVTSCGDSRAVVYPPPVVVEFPGPILTSCPQESFVGTSLPSPIGRFPGAMGSVESGGSF</sequence>
<comment type="similarity">
    <text evidence="1 5">Belongs to the avian keratin family.</text>
</comment>
<keyword evidence="7" id="KW-1185">Reference proteome</keyword>
<evidence type="ECO:0000313" key="7">
    <source>
        <dbReference type="Proteomes" id="UP000528411"/>
    </source>
</evidence>
<dbReference type="PANTHER" id="PTHR31203">
    <property type="entry name" value="BETA-KERATIN-RELATED PROTEIN-RELATED"/>
    <property type="match status" value="1"/>
</dbReference>
<evidence type="ECO:0000256" key="3">
    <source>
        <dbReference type="ARBA" id="ARBA00022744"/>
    </source>
</evidence>
<evidence type="ECO:0000313" key="6">
    <source>
        <dbReference type="EMBL" id="NXS50884.1"/>
    </source>
</evidence>
<keyword evidence="4" id="KW-0007">Acetylation</keyword>
<dbReference type="OrthoDB" id="9380305at2759"/>
<proteinExistence type="inferred from homology"/>
<accession>A0A7L2UYV8</accession>
<dbReference type="EMBL" id="VYZW01105903">
    <property type="protein sequence ID" value="NXS50884.1"/>
    <property type="molecule type" value="Genomic_DNA"/>
</dbReference>
<comment type="subunit">
    <text evidence="2 5">The avian keratins (F-ker, S-ker, C-ker and B-ker) are a complex mixture of very similar polypeptides.</text>
</comment>
<name>A0A7L2UYV8_BALRX</name>
<dbReference type="Pfam" id="PF02422">
    <property type="entry name" value="Keratin"/>
    <property type="match status" value="1"/>
</dbReference>
<keyword evidence="3 5" id="KW-0416">Keratin</keyword>
<comment type="caution">
    <text evidence="6">The sequence shown here is derived from an EMBL/GenBank/DDBJ whole genome shotgun (WGS) entry which is preliminary data.</text>
</comment>
<evidence type="ECO:0000256" key="4">
    <source>
        <dbReference type="ARBA" id="ARBA00022990"/>
    </source>
</evidence>
<evidence type="ECO:0000256" key="5">
    <source>
        <dbReference type="RuleBase" id="RU364002"/>
    </source>
</evidence>
<dbReference type="InterPro" id="IPR003461">
    <property type="entry name" value="Keratin"/>
</dbReference>
<feature type="non-terminal residue" evidence="6">
    <location>
        <position position="73"/>
    </location>
</feature>
<dbReference type="AlphaFoldDB" id="A0A7L2UYV8"/>
<reference evidence="6 7" key="1">
    <citation type="submission" date="2019-09" db="EMBL/GenBank/DDBJ databases">
        <title>Bird 10,000 Genomes (B10K) Project - Family phase.</title>
        <authorList>
            <person name="Zhang G."/>
        </authorList>
    </citation>
    <scope>NUCLEOTIDE SEQUENCE [LARGE SCALE GENOMIC DNA]</scope>
    <source>
        <strain evidence="6">B10K-DU-012-56</strain>
    </source>
</reference>
<protein>
    <recommendedName>
        <fullName evidence="5">Keratin</fullName>
    </recommendedName>
</protein>
<organism evidence="6 7">
    <name type="scientific">Balaeniceps rex</name>
    <name type="common">Shoebill</name>
    <dbReference type="NCBI Taxonomy" id="33584"/>
    <lineage>
        <taxon>Eukaryota</taxon>
        <taxon>Metazoa</taxon>
        <taxon>Chordata</taxon>
        <taxon>Craniata</taxon>
        <taxon>Vertebrata</taxon>
        <taxon>Euteleostomi</taxon>
        <taxon>Archelosauria</taxon>
        <taxon>Archosauria</taxon>
        <taxon>Dinosauria</taxon>
        <taxon>Saurischia</taxon>
        <taxon>Theropoda</taxon>
        <taxon>Coelurosauria</taxon>
        <taxon>Aves</taxon>
        <taxon>Neognathae</taxon>
        <taxon>Neoaves</taxon>
        <taxon>Aequornithes</taxon>
        <taxon>Pelecaniformes</taxon>
        <taxon>Balaenicipitidae</taxon>
        <taxon>Balaeniceps</taxon>
    </lineage>
</organism>
<dbReference type="PANTHER" id="PTHR31203:SF1">
    <property type="entry name" value="BETA-KERATIN-RELATED PROTEIN-RELATED"/>
    <property type="match status" value="1"/>
</dbReference>
<gene>
    <name evidence="6" type="primary">Krfa_7</name>
    <name evidence="6" type="ORF">BALREX_R02918</name>
</gene>
<dbReference type="Proteomes" id="UP000528411">
    <property type="component" value="Unassembled WGS sequence"/>
</dbReference>
<dbReference type="GO" id="GO:0005882">
    <property type="term" value="C:intermediate filament"/>
    <property type="evidence" value="ECO:0007669"/>
    <property type="project" value="UniProtKB-KW"/>
</dbReference>
<evidence type="ECO:0000256" key="2">
    <source>
        <dbReference type="ARBA" id="ARBA00011806"/>
    </source>
</evidence>
<dbReference type="GO" id="GO:0005200">
    <property type="term" value="F:structural constituent of cytoskeleton"/>
    <property type="evidence" value="ECO:0007669"/>
    <property type="project" value="InterPro"/>
</dbReference>
<evidence type="ECO:0000256" key="1">
    <source>
        <dbReference type="ARBA" id="ARBA00008702"/>
    </source>
</evidence>